<evidence type="ECO:0000313" key="2">
    <source>
        <dbReference type="Proteomes" id="UP000295705"/>
    </source>
</evidence>
<protein>
    <submittedName>
        <fullName evidence="1">Uncharacterized protein</fullName>
    </submittedName>
</protein>
<name>A0A4R6VIB7_9PSEU</name>
<sequence>MARPMRAPGLTTGGYHFCTACQGSGSCAQRTWTSRGWERSYGKCGACHGKGGKFANHAPKGNITRGGLGGRAR</sequence>
<keyword evidence="2" id="KW-1185">Reference proteome</keyword>
<proteinExistence type="predicted"/>
<organism evidence="1 2">
    <name type="scientific">Actinomycetospora succinea</name>
    <dbReference type="NCBI Taxonomy" id="663603"/>
    <lineage>
        <taxon>Bacteria</taxon>
        <taxon>Bacillati</taxon>
        <taxon>Actinomycetota</taxon>
        <taxon>Actinomycetes</taxon>
        <taxon>Pseudonocardiales</taxon>
        <taxon>Pseudonocardiaceae</taxon>
        <taxon>Actinomycetospora</taxon>
    </lineage>
</organism>
<reference evidence="1 2" key="1">
    <citation type="submission" date="2019-03" db="EMBL/GenBank/DDBJ databases">
        <title>Genomic Encyclopedia of Type Strains, Phase IV (KMG-IV): sequencing the most valuable type-strain genomes for metagenomic binning, comparative biology and taxonomic classification.</title>
        <authorList>
            <person name="Goeker M."/>
        </authorList>
    </citation>
    <scope>NUCLEOTIDE SEQUENCE [LARGE SCALE GENOMIC DNA]</scope>
    <source>
        <strain evidence="1 2">DSM 45775</strain>
    </source>
</reference>
<dbReference type="AlphaFoldDB" id="A0A4R6VIB7"/>
<dbReference type="InterPro" id="IPR036410">
    <property type="entry name" value="HSP_DnaJ_Cys-rich_dom_sf"/>
</dbReference>
<comment type="caution">
    <text evidence="1">The sequence shown here is derived from an EMBL/GenBank/DDBJ whole genome shotgun (WGS) entry which is preliminary data.</text>
</comment>
<dbReference type="SUPFAM" id="SSF57938">
    <property type="entry name" value="DnaJ/Hsp40 cysteine-rich domain"/>
    <property type="match status" value="1"/>
</dbReference>
<dbReference type="EMBL" id="SNYO01000002">
    <property type="protein sequence ID" value="TDQ62854.1"/>
    <property type="molecule type" value="Genomic_DNA"/>
</dbReference>
<gene>
    <name evidence="1" type="ORF">EV188_102510</name>
</gene>
<accession>A0A4R6VIB7</accession>
<dbReference type="Proteomes" id="UP000295705">
    <property type="component" value="Unassembled WGS sequence"/>
</dbReference>
<evidence type="ECO:0000313" key="1">
    <source>
        <dbReference type="EMBL" id="TDQ62854.1"/>
    </source>
</evidence>
<dbReference type="RefSeq" id="WP_133825865.1">
    <property type="nucleotide sequence ID" value="NZ_BAABHR010000048.1"/>
</dbReference>
<dbReference type="PROSITE" id="PS51257">
    <property type="entry name" value="PROKAR_LIPOPROTEIN"/>
    <property type="match status" value="1"/>
</dbReference>